<evidence type="ECO:0000313" key="3">
    <source>
        <dbReference type="Proteomes" id="UP000782312"/>
    </source>
</evidence>
<keyword evidence="1" id="KW-0732">Signal</keyword>
<feature type="signal peptide" evidence="1">
    <location>
        <begin position="1"/>
        <end position="30"/>
    </location>
</feature>
<evidence type="ECO:0000256" key="1">
    <source>
        <dbReference type="SAM" id="SignalP"/>
    </source>
</evidence>
<proteinExistence type="predicted"/>
<reference evidence="2" key="1">
    <citation type="submission" date="2020-07" db="EMBL/GenBank/DDBJ databases">
        <title>Huge and variable diversity of episymbiotic CPR bacteria and DPANN archaea in groundwater ecosystems.</title>
        <authorList>
            <person name="He C.Y."/>
            <person name="Keren R."/>
            <person name="Whittaker M."/>
            <person name="Farag I.F."/>
            <person name="Doudna J."/>
            <person name="Cate J.H.D."/>
            <person name="Banfield J.F."/>
        </authorList>
    </citation>
    <scope>NUCLEOTIDE SEQUENCE</scope>
    <source>
        <strain evidence="2">NC_groundwater_763_Ag_S-0.2um_68_21</strain>
    </source>
</reference>
<dbReference type="Proteomes" id="UP000782312">
    <property type="component" value="Unassembled WGS sequence"/>
</dbReference>
<dbReference type="EMBL" id="JACPUR010000032">
    <property type="protein sequence ID" value="MBI3128564.1"/>
    <property type="molecule type" value="Genomic_DNA"/>
</dbReference>
<protein>
    <recommendedName>
        <fullName evidence="4">DUF4398 domain-containing protein</fullName>
    </recommendedName>
</protein>
<evidence type="ECO:0000313" key="2">
    <source>
        <dbReference type="EMBL" id="MBI3128564.1"/>
    </source>
</evidence>
<sequence>MNRTGSILAAVFLAAACLGAAALAPSRVHALSMAEMKQFSQAMSDMTQRILQTEEAARGQIAQANAEMDAQERGASSPPEARAAIGRIEGHLRAAREGLQDAKGQMSRLADLYQRELARSRGERRGKPESEEDKLATVRFNEAYRESESRAGRGYEQALYALMRAEERFLALKKKASGGVPPGN</sequence>
<dbReference type="AlphaFoldDB" id="A0A932HZF9"/>
<evidence type="ECO:0008006" key="4">
    <source>
        <dbReference type="Google" id="ProtNLM"/>
    </source>
</evidence>
<gene>
    <name evidence="2" type="ORF">HYZ11_13245</name>
</gene>
<organism evidence="2 3">
    <name type="scientific">Tectimicrobiota bacterium</name>
    <dbReference type="NCBI Taxonomy" id="2528274"/>
    <lineage>
        <taxon>Bacteria</taxon>
        <taxon>Pseudomonadati</taxon>
        <taxon>Nitrospinota/Tectimicrobiota group</taxon>
        <taxon>Candidatus Tectimicrobiota</taxon>
    </lineage>
</organism>
<comment type="caution">
    <text evidence="2">The sequence shown here is derived from an EMBL/GenBank/DDBJ whole genome shotgun (WGS) entry which is preliminary data.</text>
</comment>
<feature type="chain" id="PRO_5037120400" description="DUF4398 domain-containing protein" evidence="1">
    <location>
        <begin position="31"/>
        <end position="184"/>
    </location>
</feature>
<accession>A0A932HZF9</accession>
<name>A0A932HZF9_UNCTE</name>
<dbReference type="PROSITE" id="PS51257">
    <property type="entry name" value="PROKAR_LIPOPROTEIN"/>
    <property type="match status" value="1"/>
</dbReference>